<name>A0A9D1NE95_9FIRM</name>
<feature type="signal peptide" evidence="1">
    <location>
        <begin position="1"/>
        <end position="24"/>
    </location>
</feature>
<dbReference type="PROSITE" id="PS51257">
    <property type="entry name" value="PROKAR_LIPOPROTEIN"/>
    <property type="match status" value="1"/>
</dbReference>
<accession>A0A9D1NE95</accession>
<dbReference type="EMBL" id="DVOJ01000006">
    <property type="protein sequence ID" value="HIV01220.1"/>
    <property type="molecule type" value="Genomic_DNA"/>
</dbReference>
<keyword evidence="1" id="KW-0732">Signal</keyword>
<reference evidence="2" key="1">
    <citation type="submission" date="2020-10" db="EMBL/GenBank/DDBJ databases">
        <authorList>
            <person name="Gilroy R."/>
        </authorList>
    </citation>
    <scope>NUCLEOTIDE SEQUENCE</scope>
    <source>
        <strain evidence="2">CHK186-9395</strain>
    </source>
</reference>
<gene>
    <name evidence="2" type="ORF">IAA62_01530</name>
</gene>
<evidence type="ECO:0000256" key="1">
    <source>
        <dbReference type="SAM" id="SignalP"/>
    </source>
</evidence>
<protein>
    <submittedName>
        <fullName evidence="2">Uncharacterized protein</fullName>
    </submittedName>
</protein>
<sequence>MKILKNFCTAVILLLCSCALFACAGDSTPVTLNLNTTLGVWWWDNRLDSSYLTFATNNGVDEIYYYTSSFDENNKSFIESAAGYNISVYWLTGDYTWIENPQDFYNEMEKYLSFQESSEHKFAGVHLDVEPHQHPEFDEKREGLITKYVEFIYNVTNRYPQINFDIDIPFWLEDEITFENETKEAYKFLMDYADRTFIMSYRDSAEGIVNVASDELSYASTINKEIFLGVETGEEEDIVTFLQEGKNYLYNELNNLNKFTELNYNVSIHHIKTWKNLKN</sequence>
<reference evidence="2" key="2">
    <citation type="journal article" date="2021" name="PeerJ">
        <title>Extensive microbial diversity within the chicken gut microbiome revealed by metagenomics and culture.</title>
        <authorList>
            <person name="Gilroy R."/>
            <person name="Ravi A."/>
            <person name="Getino M."/>
            <person name="Pursley I."/>
            <person name="Horton D.L."/>
            <person name="Alikhan N.F."/>
            <person name="Baker D."/>
            <person name="Gharbi K."/>
            <person name="Hall N."/>
            <person name="Watson M."/>
            <person name="Adriaenssens E.M."/>
            <person name="Foster-Nyarko E."/>
            <person name="Jarju S."/>
            <person name="Secka A."/>
            <person name="Antonio M."/>
            <person name="Oren A."/>
            <person name="Chaudhuri R.R."/>
            <person name="La Ragione R."/>
            <person name="Hildebrand F."/>
            <person name="Pallen M.J."/>
        </authorList>
    </citation>
    <scope>NUCLEOTIDE SEQUENCE</scope>
    <source>
        <strain evidence="2">CHK186-9395</strain>
    </source>
</reference>
<proteinExistence type="predicted"/>
<evidence type="ECO:0000313" key="3">
    <source>
        <dbReference type="Proteomes" id="UP000886861"/>
    </source>
</evidence>
<comment type="caution">
    <text evidence="2">The sequence shown here is derived from an EMBL/GenBank/DDBJ whole genome shotgun (WGS) entry which is preliminary data.</text>
</comment>
<feature type="chain" id="PRO_5038844964" evidence="1">
    <location>
        <begin position="25"/>
        <end position="279"/>
    </location>
</feature>
<organism evidence="2 3">
    <name type="scientific">Candidatus Caccopulliclostridium gallistercoris</name>
    <dbReference type="NCBI Taxonomy" id="2840719"/>
    <lineage>
        <taxon>Bacteria</taxon>
        <taxon>Bacillati</taxon>
        <taxon>Bacillota</taxon>
        <taxon>Clostridia</taxon>
        <taxon>Candidatus Caccopulliclostridium</taxon>
    </lineage>
</organism>
<dbReference type="AlphaFoldDB" id="A0A9D1NE95"/>
<evidence type="ECO:0000313" key="2">
    <source>
        <dbReference type="EMBL" id="HIV01220.1"/>
    </source>
</evidence>
<dbReference type="Proteomes" id="UP000886861">
    <property type="component" value="Unassembled WGS sequence"/>
</dbReference>